<dbReference type="STRING" id="1503961.SAMN05421736_101279"/>
<dbReference type="Pfam" id="PF00899">
    <property type="entry name" value="ThiF"/>
    <property type="match status" value="1"/>
</dbReference>
<dbReference type="AlphaFoldDB" id="A0A1H3GW08"/>
<sequence>MNDRYSRQTLFSPIGEEGQKKIRSKHVLVIGAGALGTGNAENLVRAGIGQLTICDRDYVEFSNLQRQQLYSEQDAHERLPKAVAAQKRLFAVNSDVTINARVIDVTAEELEQLAAGVDVIVDGTDNFDTRLIINDIAQKHRIPWVYGACVSSYGLSYTILPGKTPCLNCLLETVPLGGATCDTAGVISPVVQMVVAHQTTEVLKLLVEDEEALRKKLVSFDLWKNEQMAIKVDGIKKASCPSCGDNPAYPYLSYDRQTKTSVLCGRNTVQIRPPERMERDLDELEHTLRQQAGSVQRNPFLISYSHGEHRMVFFKDGRVLIHGTNDIAAAKTLYHRILG</sequence>
<protein>
    <submittedName>
        <fullName evidence="3">Molybdopterin or thiamine biosynthesis adenylyltransferase</fullName>
    </submittedName>
</protein>
<dbReference type="EMBL" id="FNPI01000001">
    <property type="protein sequence ID" value="SDY06529.1"/>
    <property type="molecule type" value="Genomic_DNA"/>
</dbReference>
<evidence type="ECO:0000259" key="2">
    <source>
        <dbReference type="Pfam" id="PF00899"/>
    </source>
</evidence>
<dbReference type="GO" id="GO:0016779">
    <property type="term" value="F:nucleotidyltransferase activity"/>
    <property type="evidence" value="ECO:0007669"/>
    <property type="project" value="UniProtKB-KW"/>
</dbReference>
<dbReference type="CDD" id="cd00757">
    <property type="entry name" value="ThiF_MoeB_HesA_family"/>
    <property type="match status" value="1"/>
</dbReference>
<evidence type="ECO:0000256" key="1">
    <source>
        <dbReference type="ARBA" id="ARBA00009919"/>
    </source>
</evidence>
<keyword evidence="3" id="KW-0808">Transferase</keyword>
<dbReference type="PANTHER" id="PTHR10953">
    <property type="entry name" value="UBIQUITIN-ACTIVATING ENZYME E1"/>
    <property type="match status" value="1"/>
</dbReference>
<dbReference type="GO" id="GO:0008641">
    <property type="term" value="F:ubiquitin-like modifier activating enzyme activity"/>
    <property type="evidence" value="ECO:0007669"/>
    <property type="project" value="InterPro"/>
</dbReference>
<dbReference type="Gene3D" id="3.40.50.720">
    <property type="entry name" value="NAD(P)-binding Rossmann-like Domain"/>
    <property type="match status" value="1"/>
</dbReference>
<accession>A0A1H3GW08</accession>
<dbReference type="SUPFAM" id="SSF69572">
    <property type="entry name" value="Activating enzymes of the ubiquitin-like proteins"/>
    <property type="match status" value="1"/>
</dbReference>
<dbReference type="FunFam" id="3.40.50.720:FF:000080">
    <property type="entry name" value="Thiazole biosynthesis adenylyltransferase ThiF"/>
    <property type="match status" value="1"/>
</dbReference>
<dbReference type="InterPro" id="IPR035985">
    <property type="entry name" value="Ubiquitin-activating_enz"/>
</dbReference>
<dbReference type="GO" id="GO:0004792">
    <property type="term" value="F:thiosulfate-cyanide sulfurtransferase activity"/>
    <property type="evidence" value="ECO:0007669"/>
    <property type="project" value="TreeGrafter"/>
</dbReference>
<dbReference type="GO" id="GO:0008146">
    <property type="term" value="F:sulfotransferase activity"/>
    <property type="evidence" value="ECO:0007669"/>
    <property type="project" value="TreeGrafter"/>
</dbReference>
<organism evidence="3 4">
    <name type="scientific">Evansella caseinilytica</name>
    <dbReference type="NCBI Taxonomy" id="1503961"/>
    <lineage>
        <taxon>Bacteria</taxon>
        <taxon>Bacillati</taxon>
        <taxon>Bacillota</taxon>
        <taxon>Bacilli</taxon>
        <taxon>Bacillales</taxon>
        <taxon>Bacillaceae</taxon>
        <taxon>Evansella</taxon>
    </lineage>
</organism>
<gene>
    <name evidence="3" type="ORF">SAMN05421736_101279</name>
</gene>
<evidence type="ECO:0000313" key="4">
    <source>
        <dbReference type="Proteomes" id="UP000198935"/>
    </source>
</evidence>
<feature type="domain" description="THIF-type NAD/FAD binding fold" evidence="2">
    <location>
        <begin position="5"/>
        <end position="241"/>
    </location>
</feature>
<dbReference type="Proteomes" id="UP000198935">
    <property type="component" value="Unassembled WGS sequence"/>
</dbReference>
<reference evidence="4" key="1">
    <citation type="submission" date="2016-10" db="EMBL/GenBank/DDBJ databases">
        <authorList>
            <person name="Varghese N."/>
            <person name="Submissions S."/>
        </authorList>
    </citation>
    <scope>NUCLEOTIDE SEQUENCE [LARGE SCALE GENOMIC DNA]</scope>
    <source>
        <strain evidence="4">SP</strain>
    </source>
</reference>
<dbReference type="InterPro" id="IPR000594">
    <property type="entry name" value="ThiF_NAD_FAD-bd"/>
</dbReference>
<keyword evidence="3" id="KW-0548">Nucleotidyltransferase</keyword>
<dbReference type="InterPro" id="IPR045886">
    <property type="entry name" value="ThiF/MoeB/HesA"/>
</dbReference>
<keyword evidence="4" id="KW-1185">Reference proteome</keyword>
<proteinExistence type="inferred from homology"/>
<name>A0A1H3GW08_9BACI</name>
<dbReference type="PANTHER" id="PTHR10953:SF102">
    <property type="entry name" value="ADENYLYLTRANSFERASE AND SULFURTRANSFERASE MOCS3"/>
    <property type="match status" value="1"/>
</dbReference>
<dbReference type="GO" id="GO:0005829">
    <property type="term" value="C:cytosol"/>
    <property type="evidence" value="ECO:0007669"/>
    <property type="project" value="TreeGrafter"/>
</dbReference>
<dbReference type="NCBIfam" id="NF009123">
    <property type="entry name" value="PRK12475.1"/>
    <property type="match status" value="1"/>
</dbReference>
<evidence type="ECO:0000313" key="3">
    <source>
        <dbReference type="EMBL" id="SDY06529.1"/>
    </source>
</evidence>
<comment type="similarity">
    <text evidence="1">Belongs to the HesA/MoeB/ThiF family.</text>
</comment>
<dbReference type="OrthoDB" id="9804286at2"/>